<name>A0A2T6KBZ4_9RHOB</name>
<feature type="transmembrane region" description="Helical" evidence="1">
    <location>
        <begin position="191"/>
        <end position="213"/>
    </location>
</feature>
<dbReference type="RefSeq" id="WP_108387353.1">
    <property type="nucleotide sequence ID" value="NZ_QBUD01000010.1"/>
</dbReference>
<feature type="transmembrane region" description="Helical" evidence="1">
    <location>
        <begin position="6"/>
        <end position="27"/>
    </location>
</feature>
<proteinExistence type="predicted"/>
<keyword evidence="1" id="KW-1133">Transmembrane helix</keyword>
<dbReference type="OrthoDB" id="6286374at2"/>
<comment type="caution">
    <text evidence="2">The sequence shown here is derived from an EMBL/GenBank/DDBJ whole genome shotgun (WGS) entry which is preliminary data.</text>
</comment>
<protein>
    <submittedName>
        <fullName evidence="2">Uncharacterized protein</fullName>
    </submittedName>
</protein>
<keyword evidence="3" id="KW-1185">Reference proteome</keyword>
<gene>
    <name evidence="2" type="ORF">C8N45_11066</name>
</gene>
<evidence type="ECO:0000313" key="3">
    <source>
        <dbReference type="Proteomes" id="UP000244523"/>
    </source>
</evidence>
<accession>A0A2T6KBZ4</accession>
<keyword evidence="1" id="KW-0472">Membrane</keyword>
<reference evidence="2 3" key="1">
    <citation type="submission" date="2018-04" db="EMBL/GenBank/DDBJ databases">
        <title>Genomic Encyclopedia of Archaeal and Bacterial Type Strains, Phase II (KMG-II): from individual species to whole genera.</title>
        <authorList>
            <person name="Goeker M."/>
        </authorList>
    </citation>
    <scope>NUCLEOTIDE SEQUENCE [LARGE SCALE GENOMIC DNA]</scope>
    <source>
        <strain evidence="2 3">DSM 29955</strain>
    </source>
</reference>
<organism evidence="2 3">
    <name type="scientific">Yoonia sediminilitoris</name>
    <dbReference type="NCBI Taxonomy" id="1286148"/>
    <lineage>
        <taxon>Bacteria</taxon>
        <taxon>Pseudomonadati</taxon>
        <taxon>Pseudomonadota</taxon>
        <taxon>Alphaproteobacteria</taxon>
        <taxon>Rhodobacterales</taxon>
        <taxon>Paracoccaceae</taxon>
        <taxon>Yoonia</taxon>
    </lineage>
</organism>
<sequence>MFGSVVLEIFLGLAFLFLTLSLVVTTAQELLAGLFGMRAANLIKGVRNLLHDGDGRQNERPLTEEVFNHPALMALYKGRARSWLSGLVGNGPSYVPNSAFSVALLDTLRRRNSTGTVAPISLEELFGRAPDIVEGLPPGPLRDALTLLVGHGGETERSLHRRAAEAEKKLSEWFDASMNRASGWYKRKSQAIGLVLGAALVLVVDANALDFIADLRTNATLREALSESAGNAVSATSDQGMELLLAQLDQFPLGWDAGETIADRFADSSVALRSVAGWLMTVLAISLGAAFWFDLTKKALTLRASGPKPGETIS</sequence>
<evidence type="ECO:0000313" key="2">
    <source>
        <dbReference type="EMBL" id="PUB12427.1"/>
    </source>
</evidence>
<evidence type="ECO:0000256" key="1">
    <source>
        <dbReference type="SAM" id="Phobius"/>
    </source>
</evidence>
<dbReference type="AlphaFoldDB" id="A0A2T6KBZ4"/>
<dbReference type="EMBL" id="QBUD01000010">
    <property type="protein sequence ID" value="PUB12427.1"/>
    <property type="molecule type" value="Genomic_DNA"/>
</dbReference>
<dbReference type="Proteomes" id="UP000244523">
    <property type="component" value="Unassembled WGS sequence"/>
</dbReference>
<keyword evidence="1" id="KW-0812">Transmembrane</keyword>
<feature type="transmembrane region" description="Helical" evidence="1">
    <location>
        <begin position="275"/>
        <end position="293"/>
    </location>
</feature>